<comment type="caution">
    <text evidence="2">The sequence shown here is derived from an EMBL/GenBank/DDBJ whole genome shotgun (WGS) entry which is preliminary data.</text>
</comment>
<sequence length="200" mass="21331">MAKYLLMGRYRNLTIVLLTNTTMKKMTTLVAAAFTAAAIFLGTNANAQSTPKNALRFGIGVEGLLPTGNLKNASNVGLGITPRLQYGVADNLALTLTSGFYNFFGKELSGSPSVKVPAYQMVPLKAGIKAFVSQNVYLSGEVGAGFETKEYYGKNTKLIASPGIGWANQSWDIGARYENFSGQSNNFGTIGLRVAYGFGL</sequence>
<keyword evidence="1" id="KW-0732">Signal</keyword>
<evidence type="ECO:0008006" key="4">
    <source>
        <dbReference type="Google" id="ProtNLM"/>
    </source>
</evidence>
<accession>A0A444ML81</accession>
<evidence type="ECO:0000313" key="3">
    <source>
        <dbReference type="Proteomes" id="UP000286701"/>
    </source>
</evidence>
<name>A0A444ML81_9SPHI</name>
<gene>
    <name evidence="2" type="ORF">EPL05_14680</name>
</gene>
<dbReference type="OrthoDB" id="791021at2"/>
<evidence type="ECO:0000256" key="1">
    <source>
        <dbReference type="SAM" id="SignalP"/>
    </source>
</evidence>
<dbReference type="RefSeq" id="WP_128534739.1">
    <property type="nucleotide sequence ID" value="NZ_SBIW01000007.1"/>
</dbReference>
<feature type="chain" id="PRO_5019207762" description="Outer membrane protein beta-barrel domain-containing protein" evidence="1">
    <location>
        <begin position="48"/>
        <end position="200"/>
    </location>
</feature>
<proteinExistence type="predicted"/>
<dbReference type="Proteomes" id="UP000286701">
    <property type="component" value="Unassembled WGS sequence"/>
</dbReference>
<evidence type="ECO:0000313" key="2">
    <source>
        <dbReference type="EMBL" id="RWY50009.1"/>
    </source>
</evidence>
<organism evidence="2 3">
    <name type="scientific">Mucilaginibacter gilvus</name>
    <dbReference type="NCBI Taxonomy" id="2305909"/>
    <lineage>
        <taxon>Bacteria</taxon>
        <taxon>Pseudomonadati</taxon>
        <taxon>Bacteroidota</taxon>
        <taxon>Sphingobacteriia</taxon>
        <taxon>Sphingobacteriales</taxon>
        <taxon>Sphingobacteriaceae</taxon>
        <taxon>Mucilaginibacter</taxon>
    </lineage>
</organism>
<keyword evidence="3" id="KW-1185">Reference proteome</keyword>
<feature type="signal peptide" evidence="1">
    <location>
        <begin position="1"/>
        <end position="47"/>
    </location>
</feature>
<protein>
    <recommendedName>
        <fullName evidence="4">Outer membrane protein beta-barrel domain-containing protein</fullName>
    </recommendedName>
</protein>
<reference evidence="2 3" key="1">
    <citation type="submission" date="2019-01" db="EMBL/GenBank/DDBJ databases">
        <title>Mucilaginibacter antarcticum sp. nov., isolated from antarctic soil.</title>
        <authorList>
            <person name="Yan Y.-Q."/>
            <person name="Du Z.-J."/>
        </authorList>
    </citation>
    <scope>NUCLEOTIDE SEQUENCE [LARGE SCALE GENOMIC DNA]</scope>
    <source>
        <strain evidence="2 3">F01003</strain>
    </source>
</reference>
<dbReference type="AlphaFoldDB" id="A0A444ML81"/>
<dbReference type="EMBL" id="SBIW01000007">
    <property type="protein sequence ID" value="RWY50009.1"/>
    <property type="molecule type" value="Genomic_DNA"/>
</dbReference>